<feature type="signal peptide" evidence="7">
    <location>
        <begin position="1"/>
        <end position="32"/>
    </location>
</feature>
<dbReference type="InterPro" id="IPR033954">
    <property type="entry name" value="DiS-bond_Isoase_DsbC/G"/>
</dbReference>
<evidence type="ECO:0000256" key="1">
    <source>
        <dbReference type="ARBA" id="ARBA00004418"/>
    </source>
</evidence>
<keyword evidence="6 7" id="KW-0676">Redox-active center</keyword>
<dbReference type="InterPro" id="IPR036249">
    <property type="entry name" value="Thioredoxin-like_sf"/>
</dbReference>
<dbReference type="Pfam" id="PF13098">
    <property type="entry name" value="Thioredoxin_2"/>
    <property type="match status" value="1"/>
</dbReference>
<evidence type="ECO:0000256" key="4">
    <source>
        <dbReference type="ARBA" id="ARBA00022764"/>
    </source>
</evidence>
<geneLocation type="plasmid" evidence="11">
    <name>psclo_3 dna</name>
</geneLocation>
<comment type="function">
    <text evidence="7">Required for disulfide bond formation in some periplasmic proteins. Acts by transferring its disulfide bond to other proteins and is reduced in the process.</text>
</comment>
<keyword evidence="11" id="KW-1185">Reference proteome</keyword>
<keyword evidence="10" id="KW-0614">Plasmid</keyword>
<dbReference type="InterPro" id="IPR051470">
    <property type="entry name" value="Thiol:disulfide_interchange"/>
</dbReference>
<dbReference type="AlphaFoldDB" id="A0A1E1F8B4"/>
<keyword evidence="5" id="KW-1015">Disulfide bond</keyword>
<name>A0A1E1F8B4_9SPHN</name>
<feature type="domain" description="Thioredoxin-like fold" evidence="9">
    <location>
        <begin position="172"/>
        <end position="285"/>
    </location>
</feature>
<dbReference type="SUPFAM" id="SSF52833">
    <property type="entry name" value="Thioredoxin-like"/>
    <property type="match status" value="1"/>
</dbReference>
<dbReference type="InterPro" id="IPR018950">
    <property type="entry name" value="DiS-bond_isomerase_DsbC/G_N"/>
</dbReference>
<comment type="similarity">
    <text evidence="2 7">Belongs to the thioredoxin family. DsbC subfamily.</text>
</comment>
<dbReference type="Proteomes" id="UP000218272">
    <property type="component" value="Plasmid pSCLO_3"/>
</dbReference>
<dbReference type="GO" id="GO:0042597">
    <property type="term" value="C:periplasmic space"/>
    <property type="evidence" value="ECO:0007669"/>
    <property type="project" value="UniProtKB-SubCell"/>
</dbReference>
<dbReference type="InterPro" id="IPR012336">
    <property type="entry name" value="Thioredoxin-like_fold"/>
</dbReference>
<gene>
    <name evidence="10" type="ORF">SCLO_3000970</name>
</gene>
<dbReference type="Gene3D" id="3.40.30.10">
    <property type="entry name" value="Glutaredoxin"/>
    <property type="match status" value="1"/>
</dbReference>
<dbReference type="SUPFAM" id="SSF54423">
    <property type="entry name" value="DsbC/DsbG N-terminal domain-like"/>
    <property type="match status" value="1"/>
</dbReference>
<sequence>MSAIDRVRSLTRRSRLLVATGAALSVAGIALAADVGSAESQVQALLKARLPKTAVSAIDCGKIAGLCEITAGENLFYVDTSARYLVIGRVYDMQTRQDITAARLLEMNPDMLVGSSARANALAAGGEEEAGQQLAAAPARLERPASPAKARTLSLSSLPKDGAIVWGNPAGPTVTVFSDFRCGYCRALTGVLKDMNVRVVERPISVLGSRDLADRVYCAKNREAALHAAYAGQPIKGEASCNTAGLDANEAFAQRNGLNGTPVIVRSDGAMIEGYRPRAFLEAWLREARS</sequence>
<feature type="domain" description="Disulphide bond isomerase DsbC/G N-terminal" evidence="8">
    <location>
        <begin position="37"/>
        <end position="101"/>
    </location>
</feature>
<reference evidence="10 11" key="1">
    <citation type="submission" date="2016-10" db="EMBL/GenBank/DDBJ databases">
        <title>Complete Genome Sequence of the Nonylphenol-Degrading Bacterium Sphingobium cloacae JCM 10874T.</title>
        <authorList>
            <person name="Ootsuka M."/>
            <person name="Nishizawa T."/>
            <person name="Ohta H."/>
        </authorList>
    </citation>
    <scope>NUCLEOTIDE SEQUENCE [LARGE SCALE GENOMIC DNA]</scope>
    <source>
        <strain evidence="10 11">JCM 10874</strain>
        <plasmid evidence="11">psclo_3 dna</plasmid>
    </source>
</reference>
<evidence type="ECO:0000259" key="9">
    <source>
        <dbReference type="Pfam" id="PF13098"/>
    </source>
</evidence>
<evidence type="ECO:0000256" key="5">
    <source>
        <dbReference type="ARBA" id="ARBA00023157"/>
    </source>
</evidence>
<evidence type="ECO:0000256" key="7">
    <source>
        <dbReference type="RuleBase" id="RU364038"/>
    </source>
</evidence>
<evidence type="ECO:0000313" key="10">
    <source>
        <dbReference type="EMBL" id="BAV66764.1"/>
    </source>
</evidence>
<dbReference type="RefSeq" id="WP_020818504.1">
    <property type="nucleotide sequence ID" value="NZ_AP017657.1"/>
</dbReference>
<dbReference type="OrthoDB" id="12976at2"/>
<evidence type="ECO:0000313" key="11">
    <source>
        <dbReference type="Proteomes" id="UP000218272"/>
    </source>
</evidence>
<dbReference type="KEGG" id="sclo:SCLO_3000970"/>
<dbReference type="EMBL" id="AP017657">
    <property type="protein sequence ID" value="BAV66764.1"/>
    <property type="molecule type" value="Genomic_DNA"/>
</dbReference>
<evidence type="ECO:0000256" key="6">
    <source>
        <dbReference type="ARBA" id="ARBA00023284"/>
    </source>
</evidence>
<accession>A0A1E1F8B4</accession>
<protein>
    <recommendedName>
        <fullName evidence="7">Thiol:disulfide interchange protein</fullName>
    </recommendedName>
</protein>
<proteinExistence type="inferred from homology"/>
<keyword evidence="3 7" id="KW-0732">Signal</keyword>
<comment type="subcellular location">
    <subcellularLocation>
        <location evidence="1 7">Periplasm</location>
    </subcellularLocation>
</comment>
<dbReference type="Gene3D" id="3.10.450.70">
    <property type="entry name" value="Disulphide bond isomerase, DsbC/G, N-terminal"/>
    <property type="match status" value="1"/>
</dbReference>
<dbReference type="CDD" id="cd03020">
    <property type="entry name" value="DsbA_DsbC_DsbG"/>
    <property type="match status" value="1"/>
</dbReference>
<feature type="chain" id="PRO_5010000060" description="Thiol:disulfide interchange protein" evidence="7">
    <location>
        <begin position="33"/>
        <end position="290"/>
    </location>
</feature>
<dbReference type="Pfam" id="PF10411">
    <property type="entry name" value="DsbC_N"/>
    <property type="match status" value="1"/>
</dbReference>
<keyword evidence="4 7" id="KW-0574">Periplasm</keyword>
<dbReference type="PANTHER" id="PTHR35272:SF3">
    <property type="entry name" value="THIOL:DISULFIDE INTERCHANGE PROTEIN DSBC"/>
    <property type="match status" value="1"/>
</dbReference>
<dbReference type="PANTHER" id="PTHR35272">
    <property type="entry name" value="THIOL:DISULFIDE INTERCHANGE PROTEIN DSBC-RELATED"/>
    <property type="match status" value="1"/>
</dbReference>
<dbReference type="InterPro" id="IPR009094">
    <property type="entry name" value="DiS-bond_isomerase_DsbC/G_N_sf"/>
</dbReference>
<evidence type="ECO:0000259" key="8">
    <source>
        <dbReference type="Pfam" id="PF10411"/>
    </source>
</evidence>
<organism evidence="10 11">
    <name type="scientific">Sphingobium cloacae</name>
    <dbReference type="NCBI Taxonomy" id="120107"/>
    <lineage>
        <taxon>Bacteria</taxon>
        <taxon>Pseudomonadati</taxon>
        <taxon>Pseudomonadota</taxon>
        <taxon>Alphaproteobacteria</taxon>
        <taxon>Sphingomonadales</taxon>
        <taxon>Sphingomonadaceae</taxon>
        <taxon>Sphingobium</taxon>
    </lineage>
</organism>
<evidence type="ECO:0000256" key="2">
    <source>
        <dbReference type="ARBA" id="ARBA00009813"/>
    </source>
</evidence>
<evidence type="ECO:0000256" key="3">
    <source>
        <dbReference type="ARBA" id="ARBA00022729"/>
    </source>
</evidence>